<evidence type="ECO:0000313" key="5">
    <source>
        <dbReference type="EMBL" id="TRW89986.1"/>
    </source>
</evidence>
<dbReference type="EMBL" id="RYFG02000120">
    <property type="protein sequence ID" value="TRW89986.1"/>
    <property type="molecule type" value="Genomic_DNA"/>
</dbReference>
<dbReference type="PANTHER" id="PTHR43485">
    <property type="entry name" value="HYDROGENASE-4 COMPONENT G"/>
    <property type="match status" value="1"/>
</dbReference>
<gene>
    <name evidence="5" type="ORF">EKO24_020415</name>
</gene>
<keyword evidence="6" id="KW-1185">Reference proteome</keyword>
<keyword evidence="1" id="KW-0560">Oxidoreductase</keyword>
<dbReference type="Pfam" id="PF00346">
    <property type="entry name" value="Complex1_49kDa"/>
    <property type="match status" value="1"/>
</dbReference>
<evidence type="ECO:0000256" key="2">
    <source>
        <dbReference type="ARBA" id="ARBA00023027"/>
    </source>
</evidence>
<accession>A0ABY3C578</accession>
<dbReference type="InterPro" id="IPR001501">
    <property type="entry name" value="Ni-dep_hyd_lsu"/>
</dbReference>
<evidence type="ECO:0000256" key="1">
    <source>
        <dbReference type="ARBA" id="ARBA00023002"/>
    </source>
</evidence>
<dbReference type="RefSeq" id="WP_127028814.1">
    <property type="nucleotide sequence ID" value="NZ_RYFG02000120.1"/>
</dbReference>
<evidence type="ECO:0000259" key="4">
    <source>
        <dbReference type="Pfam" id="PF00346"/>
    </source>
</evidence>
<dbReference type="InterPro" id="IPR037232">
    <property type="entry name" value="NADH_quin_OxRdtase_su_C/D-like"/>
</dbReference>
<evidence type="ECO:0000259" key="3">
    <source>
        <dbReference type="Pfam" id="PF00329"/>
    </source>
</evidence>
<comment type="caution">
    <text evidence="5">The sequence shown here is derived from an EMBL/GenBank/DDBJ whole genome shotgun (WGS) entry which is preliminary data.</text>
</comment>
<protein>
    <submittedName>
        <fullName evidence="5">Ni,Fe-hydrogenase III large subunit</fullName>
    </submittedName>
</protein>
<dbReference type="SUPFAM" id="SSF56762">
    <property type="entry name" value="HydB/Nqo4-like"/>
    <property type="match status" value="1"/>
</dbReference>
<dbReference type="Proteomes" id="UP000733744">
    <property type="component" value="Unassembled WGS sequence"/>
</dbReference>
<organism evidence="5 6">
    <name type="scientific">Candidatus Methylobacter oryzae</name>
    <dbReference type="NCBI Taxonomy" id="2497749"/>
    <lineage>
        <taxon>Bacteria</taxon>
        <taxon>Pseudomonadati</taxon>
        <taxon>Pseudomonadota</taxon>
        <taxon>Gammaproteobacteria</taxon>
        <taxon>Methylococcales</taxon>
        <taxon>Methylococcaceae</taxon>
        <taxon>Methylobacter</taxon>
    </lineage>
</organism>
<dbReference type="Gene3D" id="3.30.460.80">
    <property type="entry name" value="NADH:ubiquinone oxidoreductase, 30kDa subunit"/>
    <property type="match status" value="1"/>
</dbReference>
<reference evidence="5 6" key="1">
    <citation type="journal article" date="2019" name="Antonie Van Leeuwenhoek">
        <title>Description of 'Ca. Methylobacter oryzae' KRF1, a novel species from the environmentally important Methylobacter clade 2.</title>
        <authorList>
            <person name="Khatri K."/>
            <person name="Mohite J.A."/>
            <person name="Pandit P.S."/>
            <person name="Bahulikar R."/>
            <person name="Rahalkar M.C."/>
        </authorList>
    </citation>
    <scope>NUCLEOTIDE SEQUENCE [LARGE SCALE GENOMIC DNA]</scope>
    <source>
        <strain evidence="5 6">KRF1</strain>
    </source>
</reference>
<dbReference type="Pfam" id="PF00374">
    <property type="entry name" value="NiFeSe_Hases"/>
    <property type="match status" value="1"/>
</dbReference>
<dbReference type="InterPro" id="IPR001268">
    <property type="entry name" value="NADH_UbQ_OxRdtase_30kDa_su"/>
</dbReference>
<name>A0ABY3C578_9GAMM</name>
<dbReference type="PANTHER" id="PTHR43485:SF1">
    <property type="entry name" value="FORMATE HYDROGENLYASE SUBUNIT 5-RELATED"/>
    <property type="match status" value="1"/>
</dbReference>
<dbReference type="InterPro" id="IPR029014">
    <property type="entry name" value="NiFe-Hase_large"/>
</dbReference>
<dbReference type="InterPro" id="IPR052197">
    <property type="entry name" value="ComplexI_49kDa-like"/>
</dbReference>
<dbReference type="Gene3D" id="1.10.645.10">
    <property type="entry name" value="Cytochrome-c3 Hydrogenase, chain B"/>
    <property type="match status" value="1"/>
</dbReference>
<evidence type="ECO:0000313" key="6">
    <source>
        <dbReference type="Proteomes" id="UP000733744"/>
    </source>
</evidence>
<dbReference type="InterPro" id="IPR001135">
    <property type="entry name" value="NADH_Q_OxRdtase_suD"/>
</dbReference>
<sequence length="525" mass="58652">MSSLNWTEDFLSELSADMTVAESAISSDVTLWQIDNYAWQRFAEIALRQKLRWAAGWAEQVQDRFLVNACFEKQGKYILLRTGVDASNPELPSQATVYPAANRSERHTQDMFGIRFSGHPDNRRWTRHQAWIEHNYPLRKDFPVQGTPVGITAPDMHYPFIKSHGAGTYEIPVGPVHAGIIEPGHFRFQAVGELILNLEERLGYVHKGIEKIAEGREPESLARLAGRISGDTTVGHCWAACMAMEQAAGIVVPARAALIRGILAERERVANHMGDIGAICNDVAFVFAQMQFTRLRELWLRTNATVFGHRLLMDSIVPGGVACELSDESCTLIKKELVELKNELNEVILALDLNSSLEDRLYTAGFLSEEIAAAFGTVGYVGRASGQDFDVRRDAPYAPYDQVTVKVALENQGDIASRLWVRYKEIRASLRLIGEFIERLVDGDIRTEWQTPSAGAEGLGIVDGWRGEIITYVRFEAGNKIARFYPRDPSQLNWPALEKLVLNNIVPDFPVCNKSVNGSYSGNDL</sequence>
<keyword evidence="2" id="KW-0520">NAD</keyword>
<feature type="domain" description="NADH:ubiquinone oxidoreductase 30kDa subunit" evidence="3">
    <location>
        <begin position="60"/>
        <end position="147"/>
    </location>
</feature>
<dbReference type="SUPFAM" id="SSF143243">
    <property type="entry name" value="Nqo5-like"/>
    <property type="match status" value="1"/>
</dbReference>
<dbReference type="Pfam" id="PF00329">
    <property type="entry name" value="Complex1_30kDa"/>
    <property type="match status" value="1"/>
</dbReference>
<feature type="domain" description="NADH-quinone oxidoreductase subunit D" evidence="4">
    <location>
        <begin position="289"/>
        <end position="448"/>
    </location>
</feature>
<proteinExistence type="predicted"/>